<organism evidence="1 2">
    <name type="scientific">Anaerorhabdus furcosa</name>
    <dbReference type="NCBI Taxonomy" id="118967"/>
    <lineage>
        <taxon>Bacteria</taxon>
        <taxon>Bacillati</taxon>
        <taxon>Bacillota</taxon>
        <taxon>Erysipelotrichia</taxon>
        <taxon>Erysipelotrichales</taxon>
        <taxon>Erysipelotrichaceae</taxon>
        <taxon>Anaerorhabdus</taxon>
    </lineage>
</organism>
<dbReference type="PROSITE" id="PS51257">
    <property type="entry name" value="PROKAR_LIPOPROTEIN"/>
    <property type="match status" value="1"/>
</dbReference>
<accession>A0A1T4JVA9</accession>
<keyword evidence="2" id="KW-1185">Reference proteome</keyword>
<name>A0A1T4JVA9_9FIRM</name>
<dbReference type="RefSeq" id="WP_078710574.1">
    <property type="nucleotide sequence ID" value="NZ_FUWY01000001.1"/>
</dbReference>
<gene>
    <name evidence="1" type="ORF">SAMN02745191_0107</name>
</gene>
<protein>
    <submittedName>
        <fullName evidence="1">Uncharacterized protein</fullName>
    </submittedName>
</protein>
<proteinExistence type="predicted"/>
<sequence length="129" mass="14934">MRKILIIVLIFLLTGCNEKQIKNYDHLDGEGDHYFIVRDCECNDGGEDEYCDMRYILNLYYDTFDNINEAIDRGESLIGKEIEGYTIDKYAVFAICNRKNDIVKYGLGILDGDTEIQGEINLENLEKMN</sequence>
<reference evidence="2" key="1">
    <citation type="submission" date="2017-02" db="EMBL/GenBank/DDBJ databases">
        <authorList>
            <person name="Varghese N."/>
            <person name="Submissions S."/>
        </authorList>
    </citation>
    <scope>NUCLEOTIDE SEQUENCE [LARGE SCALE GENOMIC DNA]</scope>
    <source>
        <strain evidence="2">ATCC 25662</strain>
    </source>
</reference>
<dbReference type="Proteomes" id="UP000243297">
    <property type="component" value="Unassembled WGS sequence"/>
</dbReference>
<dbReference type="EMBL" id="FUWY01000001">
    <property type="protein sequence ID" value="SJZ34083.1"/>
    <property type="molecule type" value="Genomic_DNA"/>
</dbReference>
<dbReference type="OrthoDB" id="670026at2"/>
<evidence type="ECO:0000313" key="2">
    <source>
        <dbReference type="Proteomes" id="UP000243297"/>
    </source>
</evidence>
<dbReference type="AlphaFoldDB" id="A0A1T4JVA9"/>
<evidence type="ECO:0000313" key="1">
    <source>
        <dbReference type="EMBL" id="SJZ34083.1"/>
    </source>
</evidence>